<dbReference type="InterPro" id="IPR022419">
    <property type="entry name" value="Porphobilin_deaminase_cofac_BS"/>
</dbReference>
<evidence type="ECO:0000256" key="7">
    <source>
        <dbReference type="ARBA" id="ARBA00023244"/>
    </source>
</evidence>
<dbReference type="Proteomes" id="UP000001307">
    <property type="component" value="Unassembled WGS sequence"/>
</dbReference>
<comment type="pathway">
    <text evidence="3">Porphyrin-containing compound metabolism; protoporphyrin-IX biosynthesis; coproporphyrinogen-III from 5-aminolevulinate: step 2/4.</text>
</comment>
<dbReference type="Gene3D" id="3.40.190.10">
    <property type="entry name" value="Periplasmic binding protein-like II"/>
    <property type="match status" value="2"/>
</dbReference>
<dbReference type="SUPFAM" id="SSF53850">
    <property type="entry name" value="Periplasmic binding protein-like II"/>
    <property type="match status" value="1"/>
</dbReference>
<keyword evidence="7" id="KW-0627">Porphyrin biosynthesis</keyword>
<dbReference type="HAMAP" id="MF_00260">
    <property type="entry name" value="Porphobil_deam"/>
    <property type="match status" value="1"/>
</dbReference>
<dbReference type="SUPFAM" id="SSF54782">
    <property type="entry name" value="Porphobilinogen deaminase (hydroxymethylbilane synthase), C-terminal domain"/>
    <property type="match status" value="1"/>
</dbReference>
<dbReference type="PRINTS" id="PR00151">
    <property type="entry name" value="PORPHBDMNASE"/>
</dbReference>
<keyword evidence="6" id="KW-0808">Transferase</keyword>
<evidence type="ECO:0000256" key="6">
    <source>
        <dbReference type="ARBA" id="ARBA00022679"/>
    </source>
</evidence>
<dbReference type="InterPro" id="IPR036803">
    <property type="entry name" value="Porphobilinogen_deaminase_C_sf"/>
</dbReference>
<gene>
    <name evidence="11" type="ORF">GSOID_T00011763001</name>
</gene>
<dbReference type="InterPro" id="IPR022417">
    <property type="entry name" value="Porphobilin_deaminase_N"/>
</dbReference>
<protein>
    <recommendedName>
        <fullName evidence="5">hydroxymethylbilane synthase</fullName>
        <ecNumber evidence="5">2.5.1.61</ecNumber>
    </recommendedName>
    <alternativeName>
        <fullName evidence="8">Hydroxymethylbilane synthase</fullName>
    </alternativeName>
</protein>
<dbReference type="PANTHER" id="PTHR11557">
    <property type="entry name" value="PORPHOBILINOGEN DEAMINASE"/>
    <property type="match status" value="1"/>
</dbReference>
<evidence type="ECO:0000256" key="2">
    <source>
        <dbReference type="ARBA" id="ARBA00002869"/>
    </source>
</evidence>
<dbReference type="OrthoDB" id="564646at2759"/>
<evidence type="ECO:0000256" key="4">
    <source>
        <dbReference type="ARBA" id="ARBA00005638"/>
    </source>
</evidence>
<evidence type="ECO:0000313" key="11">
    <source>
        <dbReference type="EMBL" id="CBY22212.1"/>
    </source>
</evidence>
<dbReference type="EC" id="2.5.1.61" evidence="5"/>
<comment type="function">
    <text evidence="2">Tetrapolymerization of the monopyrrole PBG into the hydroxymethylbilane pre-uroporphyrinogen in several discrete steps.</text>
</comment>
<dbReference type="FunFam" id="3.40.190.10:FF:000005">
    <property type="entry name" value="Porphobilinogen deaminase"/>
    <property type="match status" value="1"/>
</dbReference>
<dbReference type="PROSITE" id="PS00533">
    <property type="entry name" value="PORPHOBILINOGEN_DEAM"/>
    <property type="match status" value="1"/>
</dbReference>
<dbReference type="CDD" id="cd13645">
    <property type="entry name" value="PBP2_HuPBGD_like"/>
    <property type="match status" value="1"/>
</dbReference>
<proteinExistence type="inferred from homology"/>
<dbReference type="InterPro" id="IPR022418">
    <property type="entry name" value="Porphobilinogen_deaminase_C"/>
</dbReference>
<dbReference type="Pfam" id="PF03900">
    <property type="entry name" value="Porphobil_deamC"/>
    <property type="match status" value="1"/>
</dbReference>
<comment type="cofactor">
    <cofactor evidence="1">
        <name>dipyrromethane</name>
        <dbReference type="ChEBI" id="CHEBI:60342"/>
    </cofactor>
</comment>
<reference evidence="11" key="1">
    <citation type="journal article" date="2010" name="Science">
        <title>Plasticity of animal genome architecture unmasked by rapid evolution of a pelagic tunicate.</title>
        <authorList>
            <person name="Denoeud F."/>
            <person name="Henriet S."/>
            <person name="Mungpakdee S."/>
            <person name="Aury J.M."/>
            <person name="Da Silva C."/>
            <person name="Brinkmann H."/>
            <person name="Mikhaleva J."/>
            <person name="Olsen L.C."/>
            <person name="Jubin C."/>
            <person name="Canestro C."/>
            <person name="Bouquet J.M."/>
            <person name="Danks G."/>
            <person name="Poulain J."/>
            <person name="Campsteijn C."/>
            <person name="Adamski M."/>
            <person name="Cross I."/>
            <person name="Yadetie F."/>
            <person name="Muffato M."/>
            <person name="Louis A."/>
            <person name="Butcher S."/>
            <person name="Tsagkogeorga G."/>
            <person name="Konrad A."/>
            <person name="Singh S."/>
            <person name="Jensen M.F."/>
            <person name="Cong E.H."/>
            <person name="Eikeseth-Otteraa H."/>
            <person name="Noel B."/>
            <person name="Anthouard V."/>
            <person name="Porcel B.M."/>
            <person name="Kachouri-Lafond R."/>
            <person name="Nishino A."/>
            <person name="Ugolini M."/>
            <person name="Chourrout P."/>
            <person name="Nishida H."/>
            <person name="Aasland R."/>
            <person name="Huzurbazar S."/>
            <person name="Westhof E."/>
            <person name="Delsuc F."/>
            <person name="Lehrach H."/>
            <person name="Reinhardt R."/>
            <person name="Weissenbach J."/>
            <person name="Roy S.W."/>
            <person name="Artiguenave F."/>
            <person name="Postlethwait J.H."/>
            <person name="Manak J.R."/>
            <person name="Thompson E.M."/>
            <person name="Jaillon O."/>
            <person name="Du Pasquier L."/>
            <person name="Boudinot P."/>
            <person name="Liberles D.A."/>
            <person name="Volff J.N."/>
            <person name="Philippe H."/>
            <person name="Lenhard B."/>
            <person name="Roest Crollius H."/>
            <person name="Wincker P."/>
            <person name="Chourrout D."/>
        </authorList>
    </citation>
    <scope>NUCLEOTIDE SEQUENCE [LARGE SCALE GENOMIC DNA]</scope>
</reference>
<evidence type="ECO:0000259" key="10">
    <source>
        <dbReference type="Pfam" id="PF03900"/>
    </source>
</evidence>
<keyword evidence="12" id="KW-1185">Reference proteome</keyword>
<dbReference type="GO" id="GO:0005737">
    <property type="term" value="C:cytoplasm"/>
    <property type="evidence" value="ECO:0007669"/>
    <property type="project" value="TreeGrafter"/>
</dbReference>
<accession>E4WXW8</accession>
<comment type="similarity">
    <text evidence="4">Belongs to the HMBS family.</text>
</comment>
<dbReference type="FunFam" id="3.40.190.10:FF:000004">
    <property type="entry name" value="Porphobilinogen deaminase"/>
    <property type="match status" value="1"/>
</dbReference>
<dbReference type="InParanoid" id="E4WXW8"/>
<dbReference type="Gene3D" id="3.30.160.40">
    <property type="entry name" value="Porphobilinogen deaminase, C-terminal domain"/>
    <property type="match status" value="1"/>
</dbReference>
<feature type="domain" description="Porphobilinogen deaminase C-terminal" evidence="10">
    <location>
        <begin position="240"/>
        <end position="291"/>
    </location>
</feature>
<name>E4WXW8_OIKDI</name>
<feature type="domain" description="Porphobilinogen deaminase N-terminal" evidence="9">
    <location>
        <begin position="4"/>
        <end position="227"/>
    </location>
</feature>
<evidence type="ECO:0000256" key="5">
    <source>
        <dbReference type="ARBA" id="ARBA00012655"/>
    </source>
</evidence>
<sequence>MKLVAGSRKSELAMLQTNFVKSLLKKANPKLEIEIEGIVTKGDKVLDVALSKIGEKSLFTKELEIALQEGKVQFLVHSLKDMPTTLPEGMVLSTILERESPEDAVVIRKDLADKGIKSLDQLEKTALIGSSSLRRKAQLKRKYPEFRIESVRGNLNTRLKKLDNVEKSYETEYSALILARAGLERMARQNETFVGRLSETLDTKTCLYAVGQGALAIETMATDEKTIELLSSLSHEETTLRVVAERSFMKALNGGCSAPVAVESKIKDDNILALTGGVFSLDGKESIIKTENIDLCPAKMPKIKYPFDYVGIVRGKIDKSKMYLAMKLGRELAEHLIADGAMKILEEARAANEDAAPNTNSSPTKATCPVPAAKDLVKSLTS</sequence>
<dbReference type="AlphaFoldDB" id="E4WXW8"/>
<dbReference type="UniPathway" id="UPA00251">
    <property type="reaction ID" value="UER00319"/>
</dbReference>
<organism evidence="11">
    <name type="scientific">Oikopleura dioica</name>
    <name type="common">Tunicate</name>
    <dbReference type="NCBI Taxonomy" id="34765"/>
    <lineage>
        <taxon>Eukaryota</taxon>
        <taxon>Metazoa</taxon>
        <taxon>Chordata</taxon>
        <taxon>Tunicata</taxon>
        <taxon>Appendicularia</taxon>
        <taxon>Copelata</taxon>
        <taxon>Oikopleuridae</taxon>
        <taxon>Oikopleura</taxon>
    </lineage>
</organism>
<dbReference type="InterPro" id="IPR000860">
    <property type="entry name" value="HemC"/>
</dbReference>
<dbReference type="Pfam" id="PF01379">
    <property type="entry name" value="Porphobil_deam"/>
    <property type="match status" value="1"/>
</dbReference>
<dbReference type="NCBIfam" id="TIGR00212">
    <property type="entry name" value="hemC"/>
    <property type="match status" value="1"/>
</dbReference>
<evidence type="ECO:0000313" key="12">
    <source>
        <dbReference type="Proteomes" id="UP000001307"/>
    </source>
</evidence>
<dbReference type="EMBL" id="FN653018">
    <property type="protein sequence ID" value="CBY22212.1"/>
    <property type="molecule type" value="Genomic_DNA"/>
</dbReference>
<dbReference type="FunCoup" id="E4WXW8">
    <property type="interactions" value="37"/>
</dbReference>
<dbReference type="GO" id="GO:0006782">
    <property type="term" value="P:protoporphyrinogen IX biosynthetic process"/>
    <property type="evidence" value="ECO:0007669"/>
    <property type="project" value="UniProtKB-UniPathway"/>
</dbReference>
<dbReference type="GO" id="GO:0004418">
    <property type="term" value="F:hydroxymethylbilane synthase activity"/>
    <property type="evidence" value="ECO:0007669"/>
    <property type="project" value="UniProtKB-EC"/>
</dbReference>
<evidence type="ECO:0000256" key="1">
    <source>
        <dbReference type="ARBA" id="ARBA00001916"/>
    </source>
</evidence>
<evidence type="ECO:0000259" key="9">
    <source>
        <dbReference type="Pfam" id="PF01379"/>
    </source>
</evidence>
<evidence type="ECO:0000256" key="8">
    <source>
        <dbReference type="ARBA" id="ARBA00033064"/>
    </source>
</evidence>
<dbReference type="PANTHER" id="PTHR11557:SF0">
    <property type="entry name" value="PORPHOBILINOGEN DEAMINASE"/>
    <property type="match status" value="1"/>
</dbReference>
<evidence type="ECO:0000256" key="3">
    <source>
        <dbReference type="ARBA" id="ARBA00004735"/>
    </source>
</evidence>